<dbReference type="EMBL" id="QTSX02002863">
    <property type="protein sequence ID" value="KAJ9074317.1"/>
    <property type="molecule type" value="Genomic_DNA"/>
</dbReference>
<reference evidence="1" key="1">
    <citation type="submission" date="2022-04" db="EMBL/GenBank/DDBJ databases">
        <title>Genome of the entomopathogenic fungus Entomophthora muscae.</title>
        <authorList>
            <person name="Elya C."/>
            <person name="Lovett B.R."/>
            <person name="Lee E."/>
            <person name="Macias A.M."/>
            <person name="Hajek A.E."/>
            <person name="De Bivort B.L."/>
            <person name="Kasson M.T."/>
            <person name="De Fine Licht H.H."/>
            <person name="Stajich J.E."/>
        </authorList>
    </citation>
    <scope>NUCLEOTIDE SEQUENCE</scope>
    <source>
        <strain evidence="1">Berkeley</strain>
    </source>
</reference>
<evidence type="ECO:0000313" key="2">
    <source>
        <dbReference type="Proteomes" id="UP001165960"/>
    </source>
</evidence>
<keyword evidence="2" id="KW-1185">Reference proteome</keyword>
<dbReference type="Proteomes" id="UP001165960">
    <property type="component" value="Unassembled WGS sequence"/>
</dbReference>
<organism evidence="1 2">
    <name type="scientific">Entomophthora muscae</name>
    <dbReference type="NCBI Taxonomy" id="34485"/>
    <lineage>
        <taxon>Eukaryota</taxon>
        <taxon>Fungi</taxon>
        <taxon>Fungi incertae sedis</taxon>
        <taxon>Zoopagomycota</taxon>
        <taxon>Entomophthoromycotina</taxon>
        <taxon>Entomophthoromycetes</taxon>
        <taxon>Entomophthorales</taxon>
        <taxon>Entomophthoraceae</taxon>
        <taxon>Entomophthora</taxon>
    </lineage>
</organism>
<evidence type="ECO:0000313" key="1">
    <source>
        <dbReference type="EMBL" id="KAJ9074317.1"/>
    </source>
</evidence>
<sequence>MVSTHYALQVLLNQLGCISNWSHMCWYQAKDNIRTAVENEEKKCSARLDNPCLTLGDVKLRFESNLEAFDWLKLNSTADCKPQRKTQVQFRL</sequence>
<proteinExistence type="predicted"/>
<protein>
    <submittedName>
        <fullName evidence="1">Uncharacterized protein</fullName>
    </submittedName>
</protein>
<name>A0ACC2TIA2_9FUNG</name>
<accession>A0ACC2TIA2</accession>
<gene>
    <name evidence="1" type="ORF">DSO57_1007738</name>
</gene>
<comment type="caution">
    <text evidence="1">The sequence shown here is derived from an EMBL/GenBank/DDBJ whole genome shotgun (WGS) entry which is preliminary data.</text>
</comment>